<organism evidence="3 4">
    <name type="scientific">Nematostella vectensis</name>
    <name type="common">Starlet sea anemone</name>
    <dbReference type="NCBI Taxonomy" id="45351"/>
    <lineage>
        <taxon>Eukaryota</taxon>
        <taxon>Metazoa</taxon>
        <taxon>Cnidaria</taxon>
        <taxon>Anthozoa</taxon>
        <taxon>Hexacorallia</taxon>
        <taxon>Actiniaria</taxon>
        <taxon>Edwardsiidae</taxon>
        <taxon>Nematostella</taxon>
    </lineage>
</organism>
<gene>
    <name evidence="3" type="ORF">NEMVEDRAFT_v1g238775</name>
</gene>
<dbReference type="SUPFAM" id="SSF51197">
    <property type="entry name" value="Clavaminate synthase-like"/>
    <property type="match status" value="1"/>
</dbReference>
<dbReference type="Gene3D" id="1.25.40.10">
    <property type="entry name" value="Tetratricopeptide repeat domain"/>
    <property type="match status" value="1"/>
</dbReference>
<dbReference type="GO" id="GO:0005737">
    <property type="term" value="C:cytoplasm"/>
    <property type="evidence" value="ECO:0000318"/>
    <property type="project" value="GO_Central"/>
</dbReference>
<sequence length="578" mass="66393">MALTREVLEELLDKKLAPLQASLDFLNEKYDIILKKVSDQEVKVKELSKENSRLLSEVGLLRSTLSNQGKWLNDLEQYGRRECLEIRGIPEVKGEDTSQIACQVANLIGVKLSRQDISTSHRIKPKNSTAKFPPSIIVKFTSRDKRDETYKARGRLPKAQDFLMDQIKQLKKNIPANPSCAGIHLALGSYYSKMRDYSKALKYLENAEKLDPGNKDIAWLKVKVLKDKLLQEQTEKCKGSLEKNKITVMPKPIKVERRHHTSLTAREFLLTYALTETPVIITGLVEHMTRDFWTIQYIKKRIGHMTVPLKKRVQQSCEWAKLEYAQDMKLADFIDSNMRSGNEPLYLFDWSLPTHAPHLAKELTIPRYFSGDFLQRTVDGSLYKDTWPSLFIAPAGLVSDLHVDGFGSNFWMALFQGRKKWTFFNKSDLPLLYPHCDDQSLNISFDVNLANPDTKYFPLLAQTTPRQCILEPGELLFVPHGSPHFVENLEDSLAVSANFVDLSNHSAVLEELGNMAIADPQAEALRAQLARKDFPTRMWSEQNDVPFQDFKRWPPHNYNDFDIDFTGEVYEKYGFKDQ</sequence>
<keyword evidence="1" id="KW-0802">TPR repeat</keyword>
<dbReference type="InParanoid" id="A7RJK6"/>
<feature type="repeat" description="TPR" evidence="1">
    <location>
        <begin position="181"/>
        <end position="214"/>
    </location>
</feature>
<dbReference type="AlphaFoldDB" id="A7RJK6"/>
<dbReference type="InterPro" id="IPR041667">
    <property type="entry name" value="Cupin_8"/>
</dbReference>
<protein>
    <recommendedName>
        <fullName evidence="2">JmjC domain-containing protein</fullName>
    </recommendedName>
</protein>
<dbReference type="EMBL" id="DS469514">
    <property type="protein sequence ID" value="EDO48393.1"/>
    <property type="molecule type" value="Genomic_DNA"/>
</dbReference>
<dbReference type="PhylomeDB" id="A7RJK6"/>
<dbReference type="GO" id="GO:0033749">
    <property type="term" value="F:histone H4R3 demethylase activity"/>
    <property type="evidence" value="ECO:0000318"/>
    <property type="project" value="GO_Central"/>
</dbReference>
<proteinExistence type="predicted"/>
<dbReference type="PROSITE" id="PS51184">
    <property type="entry name" value="JMJC"/>
    <property type="match status" value="1"/>
</dbReference>
<reference evidence="3 4" key="1">
    <citation type="journal article" date="2007" name="Science">
        <title>Sea anemone genome reveals ancestral eumetazoan gene repertoire and genomic organization.</title>
        <authorList>
            <person name="Putnam N.H."/>
            <person name="Srivastava M."/>
            <person name="Hellsten U."/>
            <person name="Dirks B."/>
            <person name="Chapman J."/>
            <person name="Salamov A."/>
            <person name="Terry A."/>
            <person name="Shapiro H."/>
            <person name="Lindquist E."/>
            <person name="Kapitonov V.V."/>
            <person name="Jurka J."/>
            <person name="Genikhovich G."/>
            <person name="Grigoriev I.V."/>
            <person name="Lucas S.M."/>
            <person name="Steele R.E."/>
            <person name="Finnerty J.R."/>
            <person name="Technau U."/>
            <person name="Martindale M.Q."/>
            <person name="Rokhsar D.S."/>
        </authorList>
    </citation>
    <scope>NUCLEOTIDE SEQUENCE [LARGE SCALE GENOMIC DNA]</scope>
    <source>
        <strain evidence="4">CH2 X CH6</strain>
    </source>
</reference>
<dbReference type="InterPro" id="IPR050910">
    <property type="entry name" value="JMJD6_ArgDemeth/LysHydrox"/>
</dbReference>
<dbReference type="PANTHER" id="PTHR12480:SF22">
    <property type="entry name" value="JMJC DOMAIN-CONTAINING PROTEIN"/>
    <property type="match status" value="1"/>
</dbReference>
<dbReference type="GO" id="GO:0005634">
    <property type="term" value="C:nucleus"/>
    <property type="evidence" value="ECO:0000318"/>
    <property type="project" value="GO_Central"/>
</dbReference>
<dbReference type="SMART" id="SM00028">
    <property type="entry name" value="TPR"/>
    <property type="match status" value="1"/>
</dbReference>
<dbReference type="PANTHER" id="PTHR12480">
    <property type="entry name" value="ARGININE DEMETHYLASE AND LYSYL-HYDROXYLASE JMJD"/>
    <property type="match status" value="1"/>
</dbReference>
<dbReference type="GO" id="GO:0106140">
    <property type="term" value="F:P-TEFb complex binding"/>
    <property type="evidence" value="ECO:0000318"/>
    <property type="project" value="GO_Central"/>
</dbReference>
<evidence type="ECO:0000313" key="4">
    <source>
        <dbReference type="Proteomes" id="UP000001593"/>
    </source>
</evidence>
<dbReference type="InterPro" id="IPR019734">
    <property type="entry name" value="TPR_rpt"/>
</dbReference>
<dbReference type="SMART" id="SM00558">
    <property type="entry name" value="JmjC"/>
    <property type="match status" value="1"/>
</dbReference>
<accession>A7RJK6</accession>
<dbReference type="Pfam" id="PF13621">
    <property type="entry name" value="Cupin_8"/>
    <property type="match status" value="1"/>
</dbReference>
<dbReference type="eggNOG" id="KOG2130">
    <property type="taxonomic scope" value="Eukaryota"/>
</dbReference>
<dbReference type="Proteomes" id="UP000001593">
    <property type="component" value="Unassembled WGS sequence"/>
</dbReference>
<keyword evidence="4" id="KW-1185">Reference proteome</keyword>
<dbReference type="PROSITE" id="PS50005">
    <property type="entry name" value="TPR"/>
    <property type="match status" value="1"/>
</dbReference>
<dbReference type="Gene3D" id="2.60.120.650">
    <property type="entry name" value="Cupin"/>
    <property type="match status" value="1"/>
</dbReference>
<evidence type="ECO:0000259" key="2">
    <source>
        <dbReference type="PROSITE" id="PS51184"/>
    </source>
</evidence>
<dbReference type="InterPro" id="IPR003347">
    <property type="entry name" value="JmjC_dom"/>
</dbReference>
<evidence type="ECO:0000313" key="3">
    <source>
        <dbReference type="EMBL" id="EDO48393.1"/>
    </source>
</evidence>
<evidence type="ECO:0000256" key="1">
    <source>
        <dbReference type="PROSITE-ProRule" id="PRU00339"/>
    </source>
</evidence>
<dbReference type="SUPFAM" id="SSF48452">
    <property type="entry name" value="TPR-like"/>
    <property type="match status" value="1"/>
</dbReference>
<dbReference type="HOGENOM" id="CLU_472002_0_0_1"/>
<name>A7RJK6_NEMVE</name>
<dbReference type="OMA" id="QTHPREC"/>
<dbReference type="InterPro" id="IPR011990">
    <property type="entry name" value="TPR-like_helical_dom_sf"/>
</dbReference>
<feature type="domain" description="JmjC" evidence="2">
    <location>
        <begin position="354"/>
        <end position="516"/>
    </location>
</feature>